<dbReference type="NCBIfam" id="TIGR00367">
    <property type="entry name" value="calcium/sodium antiporter"/>
    <property type="match status" value="1"/>
</dbReference>
<evidence type="ECO:0000256" key="6">
    <source>
        <dbReference type="ARBA" id="ARBA00022568"/>
    </source>
</evidence>
<comment type="caution">
    <text evidence="19">The sequence shown here is derived from an EMBL/GenBank/DDBJ whole genome shotgun (WGS) entry which is preliminary data.</text>
</comment>
<feature type="transmembrane region" description="Helical" evidence="17">
    <location>
        <begin position="418"/>
        <end position="438"/>
    </location>
</feature>
<evidence type="ECO:0000256" key="17">
    <source>
        <dbReference type="SAM" id="Phobius"/>
    </source>
</evidence>
<evidence type="ECO:0000256" key="15">
    <source>
        <dbReference type="ARBA" id="ARBA00023136"/>
    </source>
</evidence>
<dbReference type="InterPro" id="IPR012337">
    <property type="entry name" value="RNaseH-like_sf"/>
</dbReference>
<dbReference type="GO" id="GO:0005886">
    <property type="term" value="C:plasma membrane"/>
    <property type="evidence" value="ECO:0007669"/>
    <property type="project" value="TreeGrafter"/>
</dbReference>
<comment type="similarity">
    <text evidence="2">Belongs to the Ca(2+):cation antiporter (CaCA) (TC 2.A.19) family. SLC24A subfamily.</text>
</comment>
<evidence type="ECO:0000256" key="16">
    <source>
        <dbReference type="ARBA" id="ARBA00023201"/>
    </source>
</evidence>
<dbReference type="FunFam" id="1.20.1420.30:FF:000009">
    <property type="entry name" value="sodium/potassium/calcium exchanger 5 isoform X2"/>
    <property type="match status" value="1"/>
</dbReference>
<dbReference type="GO" id="GO:0015074">
    <property type="term" value="P:DNA integration"/>
    <property type="evidence" value="ECO:0007669"/>
    <property type="project" value="InterPro"/>
</dbReference>
<keyword evidence="6" id="KW-0109">Calcium transport</keyword>
<dbReference type="Gene3D" id="3.10.10.10">
    <property type="entry name" value="HIV Type 1 Reverse Transcriptase, subunit A, domain 1"/>
    <property type="match status" value="1"/>
</dbReference>
<dbReference type="Pfam" id="PF00665">
    <property type="entry name" value="rve"/>
    <property type="match status" value="1"/>
</dbReference>
<feature type="transmembrane region" description="Helical" evidence="17">
    <location>
        <begin position="358"/>
        <end position="381"/>
    </location>
</feature>
<evidence type="ECO:0000256" key="12">
    <source>
        <dbReference type="ARBA" id="ARBA00022989"/>
    </source>
</evidence>
<evidence type="ECO:0000256" key="5">
    <source>
        <dbReference type="ARBA" id="ARBA00022538"/>
    </source>
</evidence>
<dbReference type="InterPro" id="IPR004481">
    <property type="entry name" value="K/Na/Ca-exchanger"/>
</dbReference>
<feature type="transmembrane region" description="Helical" evidence="17">
    <location>
        <begin position="695"/>
        <end position="718"/>
    </location>
</feature>
<keyword evidence="9" id="KW-0106">Calcium</keyword>
<dbReference type="PROSITE" id="PS50994">
    <property type="entry name" value="INTEGRASE"/>
    <property type="match status" value="1"/>
</dbReference>
<dbReference type="GO" id="GO:0005262">
    <property type="term" value="F:calcium channel activity"/>
    <property type="evidence" value="ECO:0007669"/>
    <property type="project" value="TreeGrafter"/>
</dbReference>
<evidence type="ECO:0000256" key="3">
    <source>
        <dbReference type="ARBA" id="ARBA00022448"/>
    </source>
</evidence>
<dbReference type="GO" id="GO:0015293">
    <property type="term" value="F:symporter activity"/>
    <property type="evidence" value="ECO:0007669"/>
    <property type="project" value="UniProtKB-KW"/>
</dbReference>
<dbReference type="Gene3D" id="1.10.340.70">
    <property type="match status" value="1"/>
</dbReference>
<accession>A0AAV6VAL1</accession>
<sequence>MKICHEVTAAHLGATKTKDTLFKTFYWPNCYKDVDNFVKTCDVCQRAGKSQDKKKAPLKLVPVIPEIFSKINVDACGPLPQTPSGNRYLITALCMSSKYPDAIPVENLRSKTIVDVLLQIFSRMGFPKVLQTDQGTSFMSALTTEFLRGFGIKVVRSSVYHPQSNPVERMHRTLKRILRVFCLESGPDWEKILPQALFALRTATHGSTGFSPAELVHGRNLRTPLMLLYEQLTEETQEEDSVVSYVFELMNRMKRCQELAVHNMQEAKEKQKICIFSNQPGCTDLAEHDIELESESPIIARPYRMTPRQSDILKAEVNKMLEMKVIEPGDSDFTSPMILVEAPGKDPRPCVLVAKGDVGTGTIVGSAVFNVLFVIGICGIFSGRIVELTWWPLFRDSVFYSCTVIILISIIYDSEVTWYESVIMMIIYVVYIVLMKFNNDVHFWVSRRLGIEDETGQNVGILAQGDKKTYSSYVPFNNEIDECVSMPATAHFSVKTVPADESIKRSPKLLSIYDAALVFMMRRQFRPIRRFKSAGVRIIIEQRRLQKDIGKMQGQVSIESQDSGQKLKPKSISSSMGLTAESNWRNFPTREEGMCRLVKWIIQAPLLATLHYTIPDCRKDKWKKFFLLTFLSSITWTAAFSYVMVWMVTLVGYTLGIPDSIMGITFLAAGTSVPDAFASLIVARQGQGDMAVSNSLGSNIFDILIGLAFPWFIQTAIIEPGSTALINSRGMVYSVVLLFLTILITIGGIAFSKWQLTPRLGMALLCVYAVFLLISILLEFNFLGYVNRPMCQD</sequence>
<dbReference type="InterPro" id="IPR036397">
    <property type="entry name" value="RNaseH_sf"/>
</dbReference>
<dbReference type="EMBL" id="JAFNEN010000133">
    <property type="protein sequence ID" value="KAG8192898.1"/>
    <property type="molecule type" value="Genomic_DNA"/>
</dbReference>
<keyword evidence="15 17" id="KW-0472">Membrane</keyword>
<evidence type="ECO:0000313" key="20">
    <source>
        <dbReference type="Proteomes" id="UP000827092"/>
    </source>
</evidence>
<dbReference type="AlphaFoldDB" id="A0AAV6VAL1"/>
<keyword evidence="3" id="KW-0813">Transport</keyword>
<dbReference type="FunFam" id="3.30.420.10:FF:000032">
    <property type="entry name" value="Retrovirus-related Pol polyprotein from transposon 297-like Protein"/>
    <property type="match status" value="1"/>
</dbReference>
<proteinExistence type="inferred from homology"/>
<feature type="transmembrane region" description="Helical" evidence="17">
    <location>
        <begin position="625"/>
        <end position="649"/>
    </location>
</feature>
<dbReference type="Gene3D" id="3.30.420.10">
    <property type="entry name" value="Ribonuclease H-like superfamily/Ribonuclease H"/>
    <property type="match status" value="1"/>
</dbReference>
<keyword evidence="11" id="KW-0630">Potassium</keyword>
<keyword evidence="5" id="KW-0633">Potassium transport</keyword>
<feature type="transmembrane region" description="Helical" evidence="17">
    <location>
        <begin position="730"/>
        <end position="751"/>
    </location>
</feature>
<evidence type="ECO:0000256" key="14">
    <source>
        <dbReference type="ARBA" id="ARBA00023065"/>
    </source>
</evidence>
<evidence type="ECO:0000256" key="8">
    <source>
        <dbReference type="ARBA" id="ARBA00022729"/>
    </source>
</evidence>
<keyword evidence="4" id="KW-0050">Antiport</keyword>
<evidence type="ECO:0000256" key="7">
    <source>
        <dbReference type="ARBA" id="ARBA00022692"/>
    </source>
</evidence>
<feature type="domain" description="Integrase catalytic" evidence="18">
    <location>
        <begin position="61"/>
        <end position="220"/>
    </location>
</feature>
<evidence type="ECO:0000256" key="11">
    <source>
        <dbReference type="ARBA" id="ARBA00022958"/>
    </source>
</evidence>
<dbReference type="InterPro" id="IPR041588">
    <property type="entry name" value="Integrase_H2C2"/>
</dbReference>
<keyword evidence="12 17" id="KW-1133">Transmembrane helix</keyword>
<keyword evidence="7 17" id="KW-0812">Transmembrane</keyword>
<keyword evidence="14" id="KW-0406">Ion transport</keyword>
<keyword evidence="13" id="KW-0915">Sodium</keyword>
<feature type="transmembrane region" description="Helical" evidence="17">
    <location>
        <begin position="393"/>
        <end position="412"/>
    </location>
</feature>
<evidence type="ECO:0000256" key="2">
    <source>
        <dbReference type="ARBA" id="ARBA00005364"/>
    </source>
</evidence>
<reference evidence="19 20" key="1">
    <citation type="journal article" date="2022" name="Nat. Ecol. Evol.">
        <title>A masculinizing supergene underlies an exaggerated male reproductive morph in a spider.</title>
        <authorList>
            <person name="Hendrickx F."/>
            <person name="De Corte Z."/>
            <person name="Sonet G."/>
            <person name="Van Belleghem S.M."/>
            <person name="Kostlbacher S."/>
            <person name="Vangestel C."/>
        </authorList>
    </citation>
    <scope>NUCLEOTIDE SEQUENCE [LARGE SCALE GENOMIC DNA]</scope>
    <source>
        <strain evidence="19">W744_W776</strain>
    </source>
</reference>
<dbReference type="InterPro" id="IPR044880">
    <property type="entry name" value="NCX_ion-bd_dom_sf"/>
</dbReference>
<dbReference type="PANTHER" id="PTHR10846">
    <property type="entry name" value="SODIUM/POTASSIUM/CALCIUM EXCHANGER"/>
    <property type="match status" value="1"/>
</dbReference>
<evidence type="ECO:0000256" key="4">
    <source>
        <dbReference type="ARBA" id="ARBA00022449"/>
    </source>
</evidence>
<dbReference type="Gene3D" id="1.20.1420.30">
    <property type="entry name" value="NCX, central ion-binding region"/>
    <property type="match status" value="2"/>
</dbReference>
<keyword evidence="10" id="KW-0769">Symport</keyword>
<keyword evidence="20" id="KW-1185">Reference proteome</keyword>
<dbReference type="GO" id="GO:0006874">
    <property type="term" value="P:intracellular calcium ion homeostasis"/>
    <property type="evidence" value="ECO:0007669"/>
    <property type="project" value="TreeGrafter"/>
</dbReference>
<dbReference type="SUPFAM" id="SSF53098">
    <property type="entry name" value="Ribonuclease H-like"/>
    <property type="match status" value="1"/>
</dbReference>
<dbReference type="GO" id="GO:0008273">
    <property type="term" value="F:calcium, potassium:sodium antiporter activity"/>
    <property type="evidence" value="ECO:0007669"/>
    <property type="project" value="TreeGrafter"/>
</dbReference>
<dbReference type="GO" id="GO:0071897">
    <property type="term" value="P:DNA biosynthetic process"/>
    <property type="evidence" value="ECO:0007669"/>
    <property type="project" value="UniProtKB-ARBA"/>
</dbReference>
<feature type="transmembrane region" description="Helical" evidence="17">
    <location>
        <begin position="763"/>
        <end position="786"/>
    </location>
</feature>
<evidence type="ECO:0000259" key="18">
    <source>
        <dbReference type="PROSITE" id="PS50994"/>
    </source>
</evidence>
<comment type="subcellular location">
    <subcellularLocation>
        <location evidence="1">Membrane</location>
        <topology evidence="1">Multi-pass membrane protein</topology>
    </subcellularLocation>
</comment>
<name>A0AAV6VAL1_9ARAC</name>
<dbReference type="InterPro" id="IPR043502">
    <property type="entry name" value="DNA/RNA_pol_sf"/>
</dbReference>
<gene>
    <name evidence="19" type="ORF">JTE90_025607</name>
</gene>
<evidence type="ECO:0000256" key="1">
    <source>
        <dbReference type="ARBA" id="ARBA00004141"/>
    </source>
</evidence>
<dbReference type="Pfam" id="PF01699">
    <property type="entry name" value="Na_Ca_ex"/>
    <property type="match status" value="2"/>
</dbReference>
<dbReference type="InterPro" id="IPR001584">
    <property type="entry name" value="Integrase_cat-core"/>
</dbReference>
<dbReference type="Proteomes" id="UP000827092">
    <property type="component" value="Unassembled WGS sequence"/>
</dbReference>
<dbReference type="InterPro" id="IPR004837">
    <property type="entry name" value="NaCa_Exmemb"/>
</dbReference>
<protein>
    <recommendedName>
        <fullName evidence="18">Integrase catalytic domain-containing protein</fullName>
    </recommendedName>
</protein>
<dbReference type="PANTHER" id="PTHR10846:SF73">
    <property type="entry name" value="SODIUM_CALCIUM EXCHANGER MEMBRANE REGION DOMAIN-CONTAINING PROTEIN"/>
    <property type="match status" value="1"/>
</dbReference>
<dbReference type="GO" id="GO:0042575">
    <property type="term" value="C:DNA polymerase complex"/>
    <property type="evidence" value="ECO:0007669"/>
    <property type="project" value="UniProtKB-ARBA"/>
</dbReference>
<evidence type="ECO:0000256" key="9">
    <source>
        <dbReference type="ARBA" id="ARBA00022837"/>
    </source>
</evidence>
<feature type="transmembrane region" description="Helical" evidence="17">
    <location>
        <begin position="661"/>
        <end position="683"/>
    </location>
</feature>
<dbReference type="SUPFAM" id="SSF56672">
    <property type="entry name" value="DNA/RNA polymerases"/>
    <property type="match status" value="1"/>
</dbReference>
<evidence type="ECO:0000256" key="13">
    <source>
        <dbReference type="ARBA" id="ARBA00023053"/>
    </source>
</evidence>
<evidence type="ECO:0000313" key="19">
    <source>
        <dbReference type="EMBL" id="KAG8192898.1"/>
    </source>
</evidence>
<keyword evidence="8" id="KW-0732">Signal</keyword>
<keyword evidence="16" id="KW-0739">Sodium transport</keyword>
<dbReference type="GO" id="GO:0003676">
    <property type="term" value="F:nucleic acid binding"/>
    <property type="evidence" value="ECO:0007669"/>
    <property type="project" value="InterPro"/>
</dbReference>
<organism evidence="19 20">
    <name type="scientific">Oedothorax gibbosus</name>
    <dbReference type="NCBI Taxonomy" id="931172"/>
    <lineage>
        <taxon>Eukaryota</taxon>
        <taxon>Metazoa</taxon>
        <taxon>Ecdysozoa</taxon>
        <taxon>Arthropoda</taxon>
        <taxon>Chelicerata</taxon>
        <taxon>Arachnida</taxon>
        <taxon>Araneae</taxon>
        <taxon>Araneomorphae</taxon>
        <taxon>Entelegynae</taxon>
        <taxon>Araneoidea</taxon>
        <taxon>Linyphiidae</taxon>
        <taxon>Erigoninae</taxon>
        <taxon>Oedothorax</taxon>
    </lineage>
</organism>
<dbReference type="Pfam" id="PF17921">
    <property type="entry name" value="Integrase_H2C2"/>
    <property type="match status" value="1"/>
</dbReference>
<evidence type="ECO:0000256" key="10">
    <source>
        <dbReference type="ARBA" id="ARBA00022847"/>
    </source>
</evidence>